<evidence type="ECO:0000313" key="2">
    <source>
        <dbReference type="Proteomes" id="UP000321816"/>
    </source>
</evidence>
<name>A0A5C7F3H7_9BACI</name>
<accession>A0A5C7F3H7</accession>
<sequence>MDTSARAETPAVKESGKILPEVRGAACTLKTTQSLVLTRKRDLAFRLRNTAPNFTEKVAEPGLNGRTFKEEINFFVRYSLFSSNVRKNPEL</sequence>
<proteinExistence type="predicted"/>
<protein>
    <submittedName>
        <fullName evidence="1">Uncharacterized protein</fullName>
    </submittedName>
</protein>
<organism evidence="1 2">
    <name type="scientific">Alkalicoccus halolimnae</name>
    <dbReference type="NCBI Taxonomy" id="1667239"/>
    <lineage>
        <taxon>Bacteria</taxon>
        <taxon>Bacillati</taxon>
        <taxon>Bacillota</taxon>
        <taxon>Bacilli</taxon>
        <taxon>Bacillales</taxon>
        <taxon>Bacillaceae</taxon>
        <taxon>Alkalicoccus</taxon>
    </lineage>
</organism>
<dbReference type="RefSeq" id="WP_147804886.1">
    <property type="nucleotide sequence ID" value="NZ_CP144914.1"/>
</dbReference>
<dbReference type="Proteomes" id="UP000321816">
    <property type="component" value="Chromosome"/>
</dbReference>
<gene>
    <name evidence="1" type="ORF">FTX54_002825</name>
</gene>
<dbReference type="AlphaFoldDB" id="A0A5C7F3H7"/>
<evidence type="ECO:0000313" key="1">
    <source>
        <dbReference type="EMBL" id="WWD80514.1"/>
    </source>
</evidence>
<reference evidence="1 2" key="1">
    <citation type="submission" date="2024-01" db="EMBL/GenBank/DDBJ databases">
        <title>Complete Genome Sequence of Alkalicoccus halolimnae BZ-SZ-XJ29T, a Moderately Halophilic Bacterium Isolated from a Salt Lake.</title>
        <authorList>
            <person name="Zhao B."/>
        </authorList>
    </citation>
    <scope>NUCLEOTIDE SEQUENCE [LARGE SCALE GENOMIC DNA]</scope>
    <source>
        <strain evidence="1 2">BZ-SZ-XJ29</strain>
    </source>
</reference>
<keyword evidence="2" id="KW-1185">Reference proteome</keyword>
<dbReference type="KEGG" id="ahal:FTX54_002825"/>
<dbReference type="EMBL" id="CP144914">
    <property type="protein sequence ID" value="WWD80514.1"/>
    <property type="molecule type" value="Genomic_DNA"/>
</dbReference>